<evidence type="ECO:0000256" key="2">
    <source>
        <dbReference type="ARBA" id="ARBA00009142"/>
    </source>
</evidence>
<evidence type="ECO:0000256" key="7">
    <source>
        <dbReference type="ARBA" id="ARBA00023136"/>
    </source>
</evidence>
<name>A0A7X6D1K6_9ACTN</name>
<dbReference type="InterPro" id="IPR052017">
    <property type="entry name" value="TSUP"/>
</dbReference>
<feature type="transmembrane region" description="Helical" evidence="8">
    <location>
        <begin position="221"/>
        <end position="238"/>
    </location>
</feature>
<comment type="subcellular location">
    <subcellularLocation>
        <location evidence="1 8">Cell membrane</location>
        <topology evidence="1 8">Multi-pass membrane protein</topology>
    </subcellularLocation>
</comment>
<sequence length="239" mass="24187">MPDIIFLLIAGTAVFAGALVQGTVGLGLGLLAAPVVAIADPSLMPGSMLVASMVTPLMTLWSEGRHVDWRGLAWGLPPRIPGSMLGAWLVAVLEPRLLGLVVGVMVLLAVAATISAVTVRVTPVSLMSAGMISGVTGTATSIGGPPLALLYQHSPGPTVRATLGAYFVIGAAISLATLQLGGQLTGEQLIAGAALIPFVVGGYFVSIPVRRRWGAGGIRTALLCVVSLSGVVLIVRALA</sequence>
<feature type="transmembrane region" description="Helical" evidence="8">
    <location>
        <begin position="97"/>
        <end position="119"/>
    </location>
</feature>
<dbReference type="Proteomes" id="UP000578686">
    <property type="component" value="Unassembled WGS sequence"/>
</dbReference>
<dbReference type="InterPro" id="IPR002781">
    <property type="entry name" value="TM_pro_TauE-like"/>
</dbReference>
<keyword evidence="5 8" id="KW-0812">Transmembrane</keyword>
<reference evidence="9 10" key="1">
    <citation type="submission" date="2020-03" db="EMBL/GenBank/DDBJ databases">
        <title>Draft genome of Streptomyces sp. ventii, isolated from the Axial Seamount in the Pacific Ocean, and resequencing of the two type strains Streptomyces lonarensis strain NCL 716 and Streptomyces bohaiensis strain 11A07.</title>
        <authorList>
            <person name="Loughran R.M."/>
            <person name="Pfannmuller K.M."/>
            <person name="Wasson B.J."/>
            <person name="Deadmond M.C."/>
            <person name="Paddock B.E."/>
            <person name="Koyack M.J."/>
            <person name="Gallegos D.A."/>
            <person name="Mitchell E.A."/>
            <person name="Ushijima B."/>
            <person name="Saw J.H."/>
            <person name="Mcphail K.L."/>
            <person name="Videau P."/>
        </authorList>
    </citation>
    <scope>NUCLEOTIDE SEQUENCE [LARGE SCALE GENOMIC DNA]</scope>
    <source>
        <strain evidence="9 10">NCL716</strain>
    </source>
</reference>
<proteinExistence type="inferred from homology"/>
<evidence type="ECO:0000256" key="1">
    <source>
        <dbReference type="ARBA" id="ARBA00004651"/>
    </source>
</evidence>
<dbReference type="RefSeq" id="WP_167970421.1">
    <property type="nucleotide sequence ID" value="NZ_BHZG01000138.1"/>
</dbReference>
<feature type="transmembrane region" description="Helical" evidence="8">
    <location>
        <begin position="188"/>
        <end position="209"/>
    </location>
</feature>
<keyword evidence="3" id="KW-0813">Transport</keyword>
<dbReference type="GO" id="GO:0005886">
    <property type="term" value="C:plasma membrane"/>
    <property type="evidence" value="ECO:0007669"/>
    <property type="project" value="UniProtKB-SubCell"/>
</dbReference>
<evidence type="ECO:0000313" key="9">
    <source>
        <dbReference type="EMBL" id="NJQ06385.1"/>
    </source>
</evidence>
<dbReference type="EMBL" id="JAAVJD010000080">
    <property type="protein sequence ID" value="NJQ06385.1"/>
    <property type="molecule type" value="Genomic_DNA"/>
</dbReference>
<feature type="transmembrane region" description="Helical" evidence="8">
    <location>
        <begin position="42"/>
        <end position="61"/>
    </location>
</feature>
<feature type="transmembrane region" description="Helical" evidence="8">
    <location>
        <begin position="131"/>
        <end position="151"/>
    </location>
</feature>
<keyword evidence="7 8" id="KW-0472">Membrane</keyword>
<accession>A0A7X6D1K6</accession>
<organism evidence="9 10">
    <name type="scientific">Streptomyces lonarensis</name>
    <dbReference type="NCBI Taxonomy" id="700599"/>
    <lineage>
        <taxon>Bacteria</taxon>
        <taxon>Bacillati</taxon>
        <taxon>Actinomycetota</taxon>
        <taxon>Actinomycetes</taxon>
        <taxon>Kitasatosporales</taxon>
        <taxon>Streptomycetaceae</taxon>
        <taxon>Streptomyces</taxon>
    </lineage>
</organism>
<dbReference type="Pfam" id="PF01925">
    <property type="entry name" value="TauE"/>
    <property type="match status" value="1"/>
</dbReference>
<dbReference type="PANTHER" id="PTHR30269:SF37">
    <property type="entry name" value="MEMBRANE TRANSPORTER PROTEIN"/>
    <property type="match status" value="1"/>
</dbReference>
<comment type="caution">
    <text evidence="9">The sequence shown here is derived from an EMBL/GenBank/DDBJ whole genome shotgun (WGS) entry which is preliminary data.</text>
</comment>
<gene>
    <name evidence="9" type="ORF">HCN56_12515</name>
</gene>
<keyword evidence="10" id="KW-1185">Reference proteome</keyword>
<evidence type="ECO:0000256" key="6">
    <source>
        <dbReference type="ARBA" id="ARBA00022989"/>
    </source>
</evidence>
<dbReference type="PANTHER" id="PTHR30269">
    <property type="entry name" value="TRANSMEMBRANE PROTEIN YFCA"/>
    <property type="match status" value="1"/>
</dbReference>
<feature type="transmembrane region" description="Helical" evidence="8">
    <location>
        <begin position="163"/>
        <end position="182"/>
    </location>
</feature>
<evidence type="ECO:0000313" key="10">
    <source>
        <dbReference type="Proteomes" id="UP000578686"/>
    </source>
</evidence>
<keyword evidence="4 8" id="KW-1003">Cell membrane</keyword>
<evidence type="ECO:0000256" key="3">
    <source>
        <dbReference type="ARBA" id="ARBA00022448"/>
    </source>
</evidence>
<dbReference type="AlphaFoldDB" id="A0A7X6D1K6"/>
<protein>
    <recommendedName>
        <fullName evidence="8">Probable membrane transporter protein</fullName>
    </recommendedName>
</protein>
<evidence type="ECO:0000256" key="4">
    <source>
        <dbReference type="ARBA" id="ARBA00022475"/>
    </source>
</evidence>
<comment type="similarity">
    <text evidence="2 8">Belongs to the 4-toluene sulfonate uptake permease (TSUP) (TC 2.A.102) family.</text>
</comment>
<keyword evidence="6 8" id="KW-1133">Transmembrane helix</keyword>
<evidence type="ECO:0000256" key="5">
    <source>
        <dbReference type="ARBA" id="ARBA00022692"/>
    </source>
</evidence>
<evidence type="ECO:0000256" key="8">
    <source>
        <dbReference type="RuleBase" id="RU363041"/>
    </source>
</evidence>